<accession>A0ABR1GGW1</accession>
<sequence>MAVCGGNLKRCTTTAFRISVLGIYVGATVKQKLYRCLMPSSGCRVKSHASFILAPLVNAGAMFEKKLHHRIMACFSRLVKSRVSKMKALRCTVGATFQ</sequence>
<proteinExistence type="predicted"/>
<comment type="caution">
    <text evidence="1">The sequence shown here is derived from an EMBL/GenBank/DDBJ whole genome shotgun (WGS) entry which is preliminary data.</text>
</comment>
<dbReference type="EMBL" id="JAZAVJ010000550">
    <property type="protein sequence ID" value="KAK7393982.1"/>
    <property type="molecule type" value="Genomic_DNA"/>
</dbReference>
<organism evidence="1 2">
    <name type="scientific">Neonectria punicea</name>
    <dbReference type="NCBI Taxonomy" id="979145"/>
    <lineage>
        <taxon>Eukaryota</taxon>
        <taxon>Fungi</taxon>
        <taxon>Dikarya</taxon>
        <taxon>Ascomycota</taxon>
        <taxon>Pezizomycotina</taxon>
        <taxon>Sordariomycetes</taxon>
        <taxon>Hypocreomycetidae</taxon>
        <taxon>Hypocreales</taxon>
        <taxon>Nectriaceae</taxon>
        <taxon>Neonectria</taxon>
    </lineage>
</organism>
<dbReference type="Proteomes" id="UP001498476">
    <property type="component" value="Unassembled WGS sequence"/>
</dbReference>
<evidence type="ECO:0000313" key="2">
    <source>
        <dbReference type="Proteomes" id="UP001498476"/>
    </source>
</evidence>
<name>A0ABR1GGW1_9HYPO</name>
<reference evidence="1 2" key="1">
    <citation type="journal article" date="2025" name="Microbiol. Resour. Announc.">
        <title>Draft genome sequences for Neonectria magnoliae and Neonectria punicea, canker pathogens of Liriodendron tulipifera and Acer saccharum in West Virginia.</title>
        <authorList>
            <person name="Petronek H.M."/>
            <person name="Kasson M.T."/>
            <person name="Metheny A.M."/>
            <person name="Stauder C.M."/>
            <person name="Lovett B."/>
            <person name="Lynch S.C."/>
            <person name="Garnas J.R."/>
            <person name="Kasson L.R."/>
            <person name="Stajich J.E."/>
        </authorList>
    </citation>
    <scope>NUCLEOTIDE SEQUENCE [LARGE SCALE GENOMIC DNA]</scope>
    <source>
        <strain evidence="1 2">NRRL 64653</strain>
    </source>
</reference>
<keyword evidence="2" id="KW-1185">Reference proteome</keyword>
<protein>
    <submittedName>
        <fullName evidence="1">Uncharacterized protein</fullName>
    </submittedName>
</protein>
<gene>
    <name evidence="1" type="ORF">QQX98_013232</name>
</gene>
<evidence type="ECO:0000313" key="1">
    <source>
        <dbReference type="EMBL" id="KAK7393982.1"/>
    </source>
</evidence>